<evidence type="ECO:0000313" key="9">
    <source>
        <dbReference type="Proteomes" id="UP000007797"/>
    </source>
</evidence>
<name>F4Q3C3_CACFS</name>
<dbReference type="Proteomes" id="UP000007797">
    <property type="component" value="Unassembled WGS sequence"/>
</dbReference>
<dbReference type="SUPFAM" id="SSF75217">
    <property type="entry name" value="alpha/beta knot"/>
    <property type="match status" value="1"/>
</dbReference>
<evidence type="ECO:0000256" key="2">
    <source>
        <dbReference type="ARBA" id="ARBA00022603"/>
    </source>
</evidence>
<keyword evidence="5" id="KW-0819">tRNA processing</keyword>
<dbReference type="GeneID" id="14869320"/>
<accession>F4Q3C3</accession>
<evidence type="ECO:0000256" key="5">
    <source>
        <dbReference type="ARBA" id="ARBA00022694"/>
    </source>
</evidence>
<keyword evidence="1" id="KW-0820">tRNA-binding</keyword>
<reference evidence="9" key="1">
    <citation type="journal article" date="2011" name="Genome Res.">
        <title>Phylogeny-wide analysis of social amoeba genomes highlights ancient origins for complex intercellular communication.</title>
        <authorList>
            <person name="Heidel A.J."/>
            <person name="Lawal H.M."/>
            <person name="Felder M."/>
            <person name="Schilde C."/>
            <person name="Helps N.R."/>
            <person name="Tunggal B."/>
            <person name="Rivero F."/>
            <person name="John U."/>
            <person name="Schleicher M."/>
            <person name="Eichinger L."/>
            <person name="Platzer M."/>
            <person name="Noegel A.A."/>
            <person name="Schaap P."/>
            <person name="Gloeckner G."/>
        </authorList>
    </citation>
    <scope>NUCLEOTIDE SEQUENCE [LARGE SCALE GENOMIC DNA]</scope>
    <source>
        <strain evidence="9">SH3</strain>
    </source>
</reference>
<dbReference type="OrthoDB" id="241340at2759"/>
<dbReference type="STRING" id="1054147.F4Q3C3"/>
<dbReference type="PANTHER" id="PTHR43453">
    <property type="entry name" value="RRNA METHYLASE-LIKE"/>
    <property type="match status" value="1"/>
</dbReference>
<dbReference type="KEGG" id="dfa:DFA_08629"/>
<feature type="domain" description="tRNA/rRNA methyltransferase SpoU type" evidence="7">
    <location>
        <begin position="170"/>
        <end position="327"/>
    </location>
</feature>
<protein>
    <recommendedName>
        <fullName evidence="7">tRNA/rRNA methyltransferase SpoU type domain-containing protein</fullName>
    </recommendedName>
</protein>
<evidence type="ECO:0000256" key="4">
    <source>
        <dbReference type="ARBA" id="ARBA00022691"/>
    </source>
</evidence>
<dbReference type="GO" id="GO:0002938">
    <property type="term" value="P:tRNA guanine ribose methylation"/>
    <property type="evidence" value="ECO:0007669"/>
    <property type="project" value="TreeGrafter"/>
</dbReference>
<evidence type="ECO:0000259" key="7">
    <source>
        <dbReference type="Pfam" id="PF00588"/>
    </source>
</evidence>
<dbReference type="GO" id="GO:0000049">
    <property type="term" value="F:tRNA binding"/>
    <property type="evidence" value="ECO:0007669"/>
    <property type="project" value="UniProtKB-KW"/>
</dbReference>
<dbReference type="Pfam" id="PF00588">
    <property type="entry name" value="SpoU_methylase"/>
    <property type="match status" value="1"/>
</dbReference>
<dbReference type="InterPro" id="IPR029026">
    <property type="entry name" value="tRNA_m1G_MTases_N"/>
</dbReference>
<organism evidence="8 9">
    <name type="scientific">Cavenderia fasciculata</name>
    <name type="common">Slime mold</name>
    <name type="synonym">Dictyostelium fasciculatum</name>
    <dbReference type="NCBI Taxonomy" id="261658"/>
    <lineage>
        <taxon>Eukaryota</taxon>
        <taxon>Amoebozoa</taxon>
        <taxon>Evosea</taxon>
        <taxon>Eumycetozoa</taxon>
        <taxon>Dictyostelia</taxon>
        <taxon>Acytosteliales</taxon>
        <taxon>Cavenderiaceae</taxon>
        <taxon>Cavenderia</taxon>
    </lineage>
</organism>
<sequence>MYTRTLISSISKRYTSCTTTTTSSFLNRVIIPTYTSNHYCTFQPQQQNLIYQQQQLEVKQQQIQQQQQQQPTTTTTTIEDELITQCIDVKCAIHFKVPSKLSGKEGHCPQCGSKQPFKKHTSNYRRLLAKKHKEYSEQLVEITKTSNTLDLVFSNNLSYYPLDEPYGLGVLLVDCRSLANIGSVFRTSDGAGFNHVYLCGITGTPPRNEILKTSLGAEEFVNWSYCHESLHCIKELKRKGVKIIAIEQSDKSIPLLESLDYLYENTKINNNQSEQQQQHSPICVVFGNEIVGLSEEIIKECDFICDLPMKGQKRSLNISVAFGITSYVLSEKFKNIIVDNHLGIEKINPKDF</sequence>
<keyword evidence="2" id="KW-0489">Methyltransferase</keyword>
<keyword evidence="3" id="KW-0808">Transferase</keyword>
<dbReference type="RefSeq" id="XP_004356117.1">
    <property type="nucleotide sequence ID" value="XM_004356064.1"/>
</dbReference>
<evidence type="ECO:0000256" key="6">
    <source>
        <dbReference type="ARBA" id="ARBA00022884"/>
    </source>
</evidence>
<dbReference type="GO" id="GO:0008173">
    <property type="term" value="F:RNA methyltransferase activity"/>
    <property type="evidence" value="ECO:0007669"/>
    <property type="project" value="InterPro"/>
</dbReference>
<dbReference type="InterPro" id="IPR001537">
    <property type="entry name" value="SpoU_MeTrfase"/>
</dbReference>
<keyword evidence="6" id="KW-0694">RNA-binding</keyword>
<dbReference type="InterPro" id="IPR029028">
    <property type="entry name" value="Alpha/beta_knot_MTases"/>
</dbReference>
<keyword evidence="4" id="KW-0949">S-adenosyl-L-methionine</keyword>
<evidence type="ECO:0000313" key="8">
    <source>
        <dbReference type="EMBL" id="EGG17633.1"/>
    </source>
</evidence>
<gene>
    <name evidence="8" type="ORF">DFA_08629</name>
</gene>
<dbReference type="OMA" id="DGAGFNH"/>
<dbReference type="InterPro" id="IPR033671">
    <property type="entry name" value="TrmH"/>
</dbReference>
<dbReference type="PANTHER" id="PTHR43453:SF1">
    <property type="entry name" value="TRNA_RRNA METHYLTRANSFERASE SPOU TYPE DOMAIN-CONTAINING PROTEIN"/>
    <property type="match status" value="1"/>
</dbReference>
<keyword evidence="9" id="KW-1185">Reference proteome</keyword>
<dbReference type="AlphaFoldDB" id="F4Q3C3"/>
<dbReference type="Gene3D" id="3.40.1280.10">
    <property type="match status" value="1"/>
</dbReference>
<evidence type="ECO:0000256" key="1">
    <source>
        <dbReference type="ARBA" id="ARBA00022555"/>
    </source>
</evidence>
<proteinExistence type="predicted"/>
<dbReference type="EMBL" id="GL883021">
    <property type="protein sequence ID" value="EGG17633.1"/>
    <property type="molecule type" value="Genomic_DNA"/>
</dbReference>
<evidence type="ECO:0000256" key="3">
    <source>
        <dbReference type="ARBA" id="ARBA00022679"/>
    </source>
</evidence>